<dbReference type="GO" id="GO:0030001">
    <property type="term" value="P:metal ion transport"/>
    <property type="evidence" value="ECO:0007669"/>
    <property type="project" value="InterPro"/>
</dbReference>
<dbReference type="AlphaFoldDB" id="A0AAD0SM10"/>
<dbReference type="GO" id="GO:0046872">
    <property type="term" value="F:metal ion binding"/>
    <property type="evidence" value="ECO:0007669"/>
    <property type="project" value="InterPro"/>
</dbReference>
<dbReference type="Pfam" id="PF01297">
    <property type="entry name" value="ZnuA"/>
    <property type="match status" value="1"/>
</dbReference>
<dbReference type="Gene3D" id="3.40.50.1980">
    <property type="entry name" value="Nitrogenase molybdenum iron protein domain"/>
    <property type="match status" value="2"/>
</dbReference>
<dbReference type="Proteomes" id="UP000262029">
    <property type="component" value="Chromosome"/>
</dbReference>
<dbReference type="EMBL" id="NXIC01000003">
    <property type="protein sequence ID" value="RXI25972.1"/>
    <property type="molecule type" value="Genomic_DNA"/>
</dbReference>
<evidence type="ECO:0000313" key="8">
    <source>
        <dbReference type="Proteomes" id="UP000290580"/>
    </source>
</evidence>
<keyword evidence="3" id="KW-0732">Signal</keyword>
<evidence type="ECO:0000256" key="4">
    <source>
        <dbReference type="SAM" id="MobiDB-lite"/>
    </source>
</evidence>
<feature type="compositionally biased region" description="Basic and acidic residues" evidence="4">
    <location>
        <begin position="124"/>
        <end position="149"/>
    </location>
</feature>
<gene>
    <name evidence="5" type="ORF">ASKIR_1361</name>
    <name evidence="6" type="ORF">CP959_06645</name>
</gene>
<evidence type="ECO:0000256" key="3">
    <source>
        <dbReference type="ARBA" id="ARBA00022729"/>
    </source>
</evidence>
<dbReference type="InterPro" id="IPR006127">
    <property type="entry name" value="ZnuA-like"/>
</dbReference>
<dbReference type="SUPFAM" id="SSF53807">
    <property type="entry name" value="Helical backbone' metal receptor"/>
    <property type="match status" value="1"/>
</dbReference>
<evidence type="ECO:0000313" key="6">
    <source>
        <dbReference type="EMBL" id="RXI25972.1"/>
    </source>
</evidence>
<dbReference type="Proteomes" id="UP000290580">
    <property type="component" value="Unassembled WGS sequence"/>
</dbReference>
<keyword evidence="8" id="KW-1185">Reference proteome</keyword>
<name>A0AAD0SM10_9BACT</name>
<comment type="similarity">
    <text evidence="1">Belongs to the bacterial solute-binding protein 9 family.</text>
</comment>
<evidence type="ECO:0000313" key="7">
    <source>
        <dbReference type="Proteomes" id="UP000262029"/>
    </source>
</evidence>
<sequence length="307" mass="35464">MKKILVLFLVFASFIYANKPQLMVNILPQKYFVEKIVKDKFDINVMVKPGSSPHNFEPKPSQMKALNSSKAYFLVGDPSELAWIDRFKENTKNTLFVDTTIGIEKIAMVAHTHHEDEHEDEENHDDHAHHGESEHKEHQDHEHGADGLDPHTWLDPISVKVQAKNIYEAMVKIDSKNSDFYKSNYEAFVKELDDLDENIRDILKDFKGRAFMVFHPSWGYFAHRYEIEQISIEIEGKEPKPNDLVKLVEEAKKHDIKIVFVSPQFSQKSAKTISKNIGANVVSINPLSDDWYNNMLLVANEIAKSYR</sequence>
<dbReference type="PANTHER" id="PTHR42953:SF3">
    <property type="entry name" value="HIGH-AFFINITY ZINC UPTAKE SYSTEM PROTEIN ZNUA"/>
    <property type="match status" value="1"/>
</dbReference>
<evidence type="ECO:0000313" key="5">
    <source>
        <dbReference type="EMBL" id="AXX85163.1"/>
    </source>
</evidence>
<evidence type="ECO:0000256" key="2">
    <source>
        <dbReference type="ARBA" id="ARBA00022448"/>
    </source>
</evidence>
<dbReference type="PANTHER" id="PTHR42953">
    <property type="entry name" value="HIGH-AFFINITY ZINC UPTAKE SYSTEM PROTEIN ZNUA-RELATED"/>
    <property type="match status" value="1"/>
</dbReference>
<dbReference type="EMBL" id="CP032099">
    <property type="protein sequence ID" value="AXX85163.1"/>
    <property type="molecule type" value="Genomic_DNA"/>
</dbReference>
<organism evidence="5 7">
    <name type="scientific">Aliarcobacter skirrowii CCUG 10374</name>
    <dbReference type="NCBI Taxonomy" id="1032239"/>
    <lineage>
        <taxon>Bacteria</taxon>
        <taxon>Pseudomonadati</taxon>
        <taxon>Campylobacterota</taxon>
        <taxon>Epsilonproteobacteria</taxon>
        <taxon>Campylobacterales</taxon>
        <taxon>Arcobacteraceae</taxon>
        <taxon>Aliarcobacter</taxon>
    </lineage>
</organism>
<feature type="region of interest" description="Disordered" evidence="4">
    <location>
        <begin position="113"/>
        <end position="150"/>
    </location>
</feature>
<keyword evidence="2" id="KW-0813">Transport</keyword>
<proteinExistence type="inferred from homology"/>
<reference evidence="6 8" key="1">
    <citation type="submission" date="2017-09" db="EMBL/GenBank/DDBJ databases">
        <title>Genomics of the genus Arcobacter.</title>
        <authorList>
            <person name="Perez-Cataluna A."/>
            <person name="Figueras M.J."/>
            <person name="Salas-Masso N."/>
        </authorList>
    </citation>
    <scope>NUCLEOTIDE SEQUENCE [LARGE SCALE GENOMIC DNA]</scope>
    <source>
        <strain evidence="6 8">LMG 6621</strain>
    </source>
</reference>
<accession>A0AAD0SM10</accession>
<protein>
    <submittedName>
        <fullName evidence="6">Cation ABC transporter substrate-binding protein</fullName>
    </submittedName>
    <submittedName>
        <fullName evidence="5">Metal ion ABC transporter, periplasmic metal-binding protein</fullName>
    </submittedName>
</protein>
<dbReference type="RefSeq" id="WP_066351781.1">
    <property type="nucleotide sequence ID" value="NZ_CP032099.1"/>
</dbReference>
<evidence type="ECO:0000256" key="1">
    <source>
        <dbReference type="ARBA" id="ARBA00011028"/>
    </source>
</evidence>
<dbReference type="InterPro" id="IPR050492">
    <property type="entry name" value="Bact_metal-bind_prot9"/>
</dbReference>
<reference evidence="5 7" key="2">
    <citation type="submission" date="2018-08" db="EMBL/GenBank/DDBJ databases">
        <title>Complete genome of the Arcobacter skirrowii type strain LMG 6621.</title>
        <authorList>
            <person name="Miller W.G."/>
            <person name="Yee E."/>
            <person name="Bono J.L."/>
        </authorList>
    </citation>
    <scope>NUCLEOTIDE SEQUENCE [LARGE SCALE GENOMIC DNA]</scope>
    <source>
        <strain evidence="5 7">CCUG 10374</strain>
    </source>
</reference>
<dbReference type="GeneID" id="61751109"/>